<dbReference type="Pfam" id="PF00924">
    <property type="entry name" value="MS_channel_2nd"/>
    <property type="match status" value="1"/>
</dbReference>
<dbReference type="InterPro" id="IPR002048">
    <property type="entry name" value="EF_hand_dom"/>
</dbReference>
<gene>
    <name evidence="8" type="ORF">BOTBODRAFT_212160</name>
</gene>
<evidence type="ECO:0000313" key="8">
    <source>
        <dbReference type="EMBL" id="KDQ21736.1"/>
    </source>
</evidence>
<evidence type="ECO:0000256" key="5">
    <source>
        <dbReference type="SAM" id="MobiDB-lite"/>
    </source>
</evidence>
<dbReference type="OrthoDB" id="544685at2759"/>
<dbReference type="PANTHER" id="PTHR31323">
    <property type="entry name" value="MECHANOSENSITIVE ION CHANNEL PROTEIN MSY2"/>
    <property type="match status" value="1"/>
</dbReference>
<keyword evidence="9" id="KW-1185">Reference proteome</keyword>
<dbReference type="InterPro" id="IPR058650">
    <property type="entry name" value="Msy1/2-like"/>
</dbReference>
<dbReference type="EMBL" id="KL198016">
    <property type="protein sequence ID" value="KDQ21736.1"/>
    <property type="molecule type" value="Genomic_DNA"/>
</dbReference>
<dbReference type="AlphaFoldDB" id="A0A067ND70"/>
<accession>A0A067ND70</accession>
<feature type="transmembrane region" description="Helical" evidence="6">
    <location>
        <begin position="187"/>
        <end position="208"/>
    </location>
</feature>
<feature type="domain" description="EF-hand" evidence="7">
    <location>
        <begin position="435"/>
        <end position="470"/>
    </location>
</feature>
<evidence type="ECO:0000313" key="9">
    <source>
        <dbReference type="Proteomes" id="UP000027195"/>
    </source>
</evidence>
<dbReference type="SUPFAM" id="SSF50182">
    <property type="entry name" value="Sm-like ribonucleoproteins"/>
    <property type="match status" value="1"/>
</dbReference>
<evidence type="ECO:0000256" key="1">
    <source>
        <dbReference type="ARBA" id="ARBA00004370"/>
    </source>
</evidence>
<evidence type="ECO:0000256" key="4">
    <source>
        <dbReference type="ARBA" id="ARBA00023136"/>
    </source>
</evidence>
<reference evidence="9" key="1">
    <citation type="journal article" date="2014" name="Proc. Natl. Acad. Sci. U.S.A.">
        <title>Extensive sampling of basidiomycete genomes demonstrates inadequacy of the white-rot/brown-rot paradigm for wood decay fungi.</title>
        <authorList>
            <person name="Riley R."/>
            <person name="Salamov A.A."/>
            <person name="Brown D.W."/>
            <person name="Nagy L.G."/>
            <person name="Floudas D."/>
            <person name="Held B.W."/>
            <person name="Levasseur A."/>
            <person name="Lombard V."/>
            <person name="Morin E."/>
            <person name="Otillar R."/>
            <person name="Lindquist E.A."/>
            <person name="Sun H."/>
            <person name="LaButti K.M."/>
            <person name="Schmutz J."/>
            <person name="Jabbour D."/>
            <person name="Luo H."/>
            <person name="Baker S.E."/>
            <person name="Pisabarro A.G."/>
            <person name="Walton J.D."/>
            <person name="Blanchette R.A."/>
            <person name="Henrissat B."/>
            <person name="Martin F."/>
            <person name="Cullen D."/>
            <person name="Hibbett D.S."/>
            <person name="Grigoriev I.V."/>
        </authorList>
    </citation>
    <scope>NUCLEOTIDE SEQUENCE [LARGE SCALE GENOMIC DNA]</scope>
    <source>
        <strain evidence="9">FD-172 SS1</strain>
    </source>
</reference>
<feature type="region of interest" description="Disordered" evidence="5">
    <location>
        <begin position="63"/>
        <end position="129"/>
    </location>
</feature>
<feature type="transmembrane region" description="Helical" evidence="6">
    <location>
        <begin position="491"/>
        <end position="510"/>
    </location>
</feature>
<evidence type="ECO:0000259" key="7">
    <source>
        <dbReference type="PROSITE" id="PS50222"/>
    </source>
</evidence>
<keyword evidence="3 6" id="KW-1133">Transmembrane helix</keyword>
<protein>
    <recommendedName>
        <fullName evidence="7">EF-hand domain-containing protein</fullName>
    </recommendedName>
</protein>
<dbReference type="FunCoup" id="A0A067ND70">
    <property type="interactions" value="4"/>
</dbReference>
<dbReference type="Gene3D" id="2.30.30.60">
    <property type="match status" value="1"/>
</dbReference>
<feature type="region of interest" description="Disordered" evidence="5">
    <location>
        <begin position="1"/>
        <end position="36"/>
    </location>
</feature>
<dbReference type="Pfam" id="PF25886">
    <property type="entry name" value="Msy1"/>
    <property type="match status" value="1"/>
</dbReference>
<dbReference type="InterPro" id="IPR011992">
    <property type="entry name" value="EF-hand-dom_pair"/>
</dbReference>
<feature type="transmembrane region" description="Helical" evidence="6">
    <location>
        <begin position="270"/>
        <end position="291"/>
    </location>
</feature>
<dbReference type="PANTHER" id="PTHR31323:SF15">
    <property type="entry name" value="MECHANOSENSITIVE ION CHANNEL PROTEIN MSY1"/>
    <property type="match status" value="1"/>
</dbReference>
<dbReference type="InParanoid" id="A0A067ND70"/>
<evidence type="ECO:0000256" key="3">
    <source>
        <dbReference type="ARBA" id="ARBA00022989"/>
    </source>
</evidence>
<name>A0A067ND70_BOTB1</name>
<dbReference type="InterPro" id="IPR023408">
    <property type="entry name" value="MscS_beta-dom_sf"/>
</dbReference>
<proteinExistence type="predicted"/>
<feature type="compositionally biased region" description="Polar residues" evidence="5">
    <location>
        <begin position="104"/>
        <end position="113"/>
    </location>
</feature>
<feature type="compositionally biased region" description="Basic and acidic residues" evidence="5">
    <location>
        <begin position="84"/>
        <end position="102"/>
    </location>
</feature>
<dbReference type="InterPro" id="IPR010920">
    <property type="entry name" value="LSM_dom_sf"/>
</dbReference>
<evidence type="ECO:0000256" key="6">
    <source>
        <dbReference type="SAM" id="Phobius"/>
    </source>
</evidence>
<feature type="compositionally biased region" description="Basic and acidic residues" evidence="5">
    <location>
        <begin position="1"/>
        <end position="17"/>
    </location>
</feature>
<feature type="compositionally biased region" description="Polar residues" evidence="5">
    <location>
        <begin position="26"/>
        <end position="35"/>
    </location>
</feature>
<dbReference type="Proteomes" id="UP000027195">
    <property type="component" value="Unassembled WGS sequence"/>
</dbReference>
<dbReference type="InterPro" id="IPR006685">
    <property type="entry name" value="MscS_channel_2nd"/>
</dbReference>
<sequence length="785" mass="86986">MPPTKRDGRDLYHRIEPVQEEEALVSPTQTSSRSIPNDRAGAARYIHSLPPLAHSAAGIRSHTQIPLHPPFSHRSHFGNSNPDLEQKPRLARETRLPEDRPGFSRTSRSFSATEKQEVEYRELTPNAEPETPKSRLVALYKYLLSLSIVTRWIVYILPILALIWLPGAIAILITPNAKICQVGLARWSVWLTVAWISWWGSLGIAMALPSVLRWTFGVVILPLRKYIDWLNALEGYMTFAAWATIIWISWSPIVSNAFPKGQQATFPGSIHILSVIANLLFANMVCSAILLGEKFSIQWIAYKFHQQSYEDRINRLKAQVECLVTLYESSHTIPGQDDPLSGLPFSKQSKYQSDPLGSTIRNVRGVTTTTTAALGNIASQMSGSLMIQPNSPAWIVSTALYSPIKTKALAHRIFYSFCPEGAGRFELGDIARFFPTHDQAQFAFATFDKEENGDVTLEEVEVACQAISREQLCLVESMADVDSAVGRLDNILMSVYTIVVILFIAVALNPSVSTLLAGAGTFVLGLSWLIGATASEVLNSIIFLFVKHPFDIGDNVQLDGVVYTIKEMRILSTIMVDPRGCNVQVANSQLCTKPLMNIRRSGQMSEPFQFDVEYTTADAQLQALEAKMLEFVTQEKRDFLPSFELVVLDIPDQEKLVLSAQIQYKSSWQEQCVTARRRNKWVCALKATLAELKIFGPGGDPDKAAPPQHVSVVGLDKLNLHATPPTSATSDTLASSDPTPAPAQTPYYTHEAEGVLTAPEVPTPPNPFFRGTRNWTPTKQGPGRE</sequence>
<dbReference type="GO" id="GO:0005509">
    <property type="term" value="F:calcium ion binding"/>
    <property type="evidence" value="ECO:0007669"/>
    <property type="project" value="InterPro"/>
</dbReference>
<organism evidence="8 9">
    <name type="scientific">Botryobasidium botryosum (strain FD-172 SS1)</name>
    <dbReference type="NCBI Taxonomy" id="930990"/>
    <lineage>
        <taxon>Eukaryota</taxon>
        <taxon>Fungi</taxon>
        <taxon>Dikarya</taxon>
        <taxon>Basidiomycota</taxon>
        <taxon>Agaricomycotina</taxon>
        <taxon>Agaricomycetes</taxon>
        <taxon>Cantharellales</taxon>
        <taxon>Botryobasidiaceae</taxon>
        <taxon>Botryobasidium</taxon>
    </lineage>
</organism>
<feature type="transmembrane region" description="Helical" evidence="6">
    <location>
        <begin position="229"/>
        <end position="250"/>
    </location>
</feature>
<feature type="transmembrane region" description="Helical" evidence="6">
    <location>
        <begin position="522"/>
        <end position="546"/>
    </location>
</feature>
<evidence type="ECO:0000256" key="2">
    <source>
        <dbReference type="ARBA" id="ARBA00022692"/>
    </source>
</evidence>
<dbReference type="PROSITE" id="PS50222">
    <property type="entry name" value="EF_HAND_2"/>
    <property type="match status" value="1"/>
</dbReference>
<feature type="transmembrane region" description="Helical" evidence="6">
    <location>
        <begin position="152"/>
        <end position="175"/>
    </location>
</feature>
<dbReference type="HOGENOM" id="CLU_010480_3_0_1"/>
<keyword evidence="4 6" id="KW-0472">Membrane</keyword>
<dbReference type="GO" id="GO:0005262">
    <property type="term" value="F:calcium channel activity"/>
    <property type="evidence" value="ECO:0007669"/>
    <property type="project" value="TreeGrafter"/>
</dbReference>
<comment type="subcellular location">
    <subcellularLocation>
        <location evidence="1">Membrane</location>
    </subcellularLocation>
</comment>
<feature type="compositionally biased region" description="Low complexity" evidence="5">
    <location>
        <begin position="722"/>
        <end position="749"/>
    </location>
</feature>
<feature type="region of interest" description="Disordered" evidence="5">
    <location>
        <begin position="721"/>
        <end position="785"/>
    </location>
</feature>
<keyword evidence="2 6" id="KW-0812">Transmembrane</keyword>
<dbReference type="GO" id="GO:0006874">
    <property type="term" value="P:intracellular calcium ion homeostasis"/>
    <property type="evidence" value="ECO:0007669"/>
    <property type="project" value="TreeGrafter"/>
</dbReference>
<dbReference type="SUPFAM" id="SSF47473">
    <property type="entry name" value="EF-hand"/>
    <property type="match status" value="1"/>
</dbReference>
<dbReference type="GO" id="GO:0016020">
    <property type="term" value="C:membrane"/>
    <property type="evidence" value="ECO:0007669"/>
    <property type="project" value="UniProtKB-SubCell"/>
</dbReference>